<dbReference type="EMBL" id="CAADFF010000045">
    <property type="protein sequence ID" value="VFJ93375.1"/>
    <property type="molecule type" value="Genomic_DNA"/>
</dbReference>
<reference evidence="1" key="1">
    <citation type="submission" date="2019-02" db="EMBL/GenBank/DDBJ databases">
        <authorList>
            <person name="Gruber-Vodicka R. H."/>
            <person name="Seah K. B. B."/>
        </authorList>
    </citation>
    <scope>NUCLEOTIDE SEQUENCE</scope>
    <source>
        <strain evidence="2">BECK_M6</strain>
        <strain evidence="1">BECK_M7</strain>
    </source>
</reference>
<evidence type="ECO:0000313" key="2">
    <source>
        <dbReference type="EMBL" id="VFJ94694.1"/>
    </source>
</evidence>
<proteinExistence type="predicted"/>
<evidence type="ECO:0000313" key="1">
    <source>
        <dbReference type="EMBL" id="VFJ93375.1"/>
    </source>
</evidence>
<sequence>MATELGDHAANAVATAFRFRYRKNKNPEKTDAYAKTHPASVLARSANMFYLIFLVRTDGFFCFISRSSSRMIKFYKTLIFCSYYQITLHRFEAELR</sequence>
<dbReference type="EMBL" id="CAADFH010000043">
    <property type="protein sequence ID" value="VFJ94694.1"/>
    <property type="molecule type" value="Genomic_DNA"/>
</dbReference>
<gene>
    <name evidence="2" type="ORF">BECKLFY1418A_GA0070994_10438</name>
    <name evidence="1" type="ORF">BECKLFY1418B_GA0070995_104510</name>
</gene>
<name>A0A450ULG3_9GAMM</name>
<dbReference type="AlphaFoldDB" id="A0A450ULG3"/>
<organism evidence="1">
    <name type="scientific">Candidatus Kentrum sp. LFY</name>
    <dbReference type="NCBI Taxonomy" id="2126342"/>
    <lineage>
        <taxon>Bacteria</taxon>
        <taxon>Pseudomonadati</taxon>
        <taxon>Pseudomonadota</taxon>
        <taxon>Gammaproteobacteria</taxon>
        <taxon>Candidatus Kentrum</taxon>
    </lineage>
</organism>
<protein>
    <submittedName>
        <fullName evidence="1">Uncharacterized protein</fullName>
    </submittedName>
</protein>
<accession>A0A450ULG3</accession>